<dbReference type="PANTHER" id="PTHR38471:SF2">
    <property type="entry name" value="FOUR HELIX BUNDLE PROTEIN"/>
    <property type="match status" value="1"/>
</dbReference>
<name>A0A177MRW5_METMH</name>
<evidence type="ECO:0000313" key="1">
    <source>
        <dbReference type="EMBL" id="OAI07599.1"/>
    </source>
</evidence>
<dbReference type="Proteomes" id="UP000078090">
    <property type="component" value="Unassembled WGS sequence"/>
</dbReference>
<gene>
    <name evidence="1" type="ORF">A1332_08950</name>
</gene>
<dbReference type="InterPro" id="IPR036583">
    <property type="entry name" value="23S_rRNA_IVS_sf"/>
</dbReference>
<dbReference type="NCBIfam" id="TIGR02436">
    <property type="entry name" value="four helix bundle protein"/>
    <property type="match status" value="1"/>
</dbReference>
<dbReference type="InterPro" id="IPR012657">
    <property type="entry name" value="23S_rRNA-intervening_sequence"/>
</dbReference>
<organism evidence="1 2">
    <name type="scientific">Methylomonas methanica</name>
    <dbReference type="NCBI Taxonomy" id="421"/>
    <lineage>
        <taxon>Bacteria</taxon>
        <taxon>Pseudomonadati</taxon>
        <taxon>Pseudomonadota</taxon>
        <taxon>Gammaproteobacteria</taxon>
        <taxon>Methylococcales</taxon>
        <taxon>Methylococcaceae</taxon>
        <taxon>Methylomonas</taxon>
    </lineage>
</organism>
<protein>
    <submittedName>
        <fullName evidence="1">Four helix bundle protein</fullName>
    </submittedName>
</protein>
<sequence length="135" mass="15358">MKEQENSQLSTVNSPFTKRNPISEKSFAFALRVVKMSKFLQSNKKEYVLSKQVLRSGTAIGALVREAEHAQSKADFINKMSIALKEANETDYWIELLYQSGEITLESYQSIKPDIQELLKLLVSIVKTSRERSAL</sequence>
<proteinExistence type="predicted"/>
<comment type="caution">
    <text evidence="1">The sequence shown here is derived from an EMBL/GenBank/DDBJ whole genome shotgun (WGS) entry which is preliminary data.</text>
</comment>
<evidence type="ECO:0000313" key="2">
    <source>
        <dbReference type="Proteomes" id="UP000078090"/>
    </source>
</evidence>
<dbReference type="SUPFAM" id="SSF158446">
    <property type="entry name" value="IVS-encoded protein-like"/>
    <property type="match status" value="1"/>
</dbReference>
<accession>A0A177MRW5</accession>
<dbReference type="EMBL" id="LUUG01000050">
    <property type="protein sequence ID" value="OAI07599.1"/>
    <property type="molecule type" value="Genomic_DNA"/>
</dbReference>
<dbReference type="RefSeq" id="WP_064007567.1">
    <property type="nucleotide sequence ID" value="NZ_LUUG01000050.1"/>
</dbReference>
<dbReference type="PANTHER" id="PTHR38471">
    <property type="entry name" value="FOUR HELIX BUNDLE PROTEIN"/>
    <property type="match status" value="1"/>
</dbReference>
<dbReference type="OrthoDB" id="285993at2"/>
<dbReference type="AlphaFoldDB" id="A0A177MRW5"/>
<dbReference type="PIRSF" id="PIRSF035652">
    <property type="entry name" value="CHP02436"/>
    <property type="match status" value="1"/>
</dbReference>
<reference evidence="1 2" key="1">
    <citation type="submission" date="2016-03" db="EMBL/GenBank/DDBJ databases">
        <authorList>
            <person name="Ploux O."/>
        </authorList>
    </citation>
    <scope>NUCLEOTIDE SEQUENCE [LARGE SCALE GENOMIC DNA]</scope>
    <source>
        <strain evidence="1 2">R-45363</strain>
    </source>
</reference>
<dbReference type="Pfam" id="PF05635">
    <property type="entry name" value="23S_rRNA_IVP"/>
    <property type="match status" value="1"/>
</dbReference>
<dbReference type="Gene3D" id="1.20.1440.60">
    <property type="entry name" value="23S rRNA-intervening sequence"/>
    <property type="match status" value="1"/>
</dbReference>